<evidence type="ECO:0000256" key="1">
    <source>
        <dbReference type="ARBA" id="ARBA00022741"/>
    </source>
</evidence>
<dbReference type="InterPro" id="IPR027417">
    <property type="entry name" value="P-loop_NTPase"/>
</dbReference>
<keyword evidence="1" id="KW-0547">Nucleotide-binding</keyword>
<keyword evidence="6" id="KW-1185">Reference proteome</keyword>
<evidence type="ECO:0000256" key="3">
    <source>
        <dbReference type="SAM" id="MobiDB-lite"/>
    </source>
</evidence>
<evidence type="ECO:0000313" key="5">
    <source>
        <dbReference type="EMBL" id="KAG0294206.1"/>
    </source>
</evidence>
<dbReference type="PANTHER" id="PTHR16305">
    <property type="entry name" value="TESTICULAR SOLUBLE ADENYLYL CYCLASE"/>
    <property type="match status" value="1"/>
</dbReference>
<evidence type="ECO:0000313" key="6">
    <source>
        <dbReference type="Proteomes" id="UP000823405"/>
    </source>
</evidence>
<proteinExistence type="predicted"/>
<dbReference type="PROSITE" id="PS50125">
    <property type="entry name" value="GUANYLATE_CYCLASE_2"/>
    <property type="match status" value="1"/>
</dbReference>
<dbReference type="SUPFAM" id="SSF55073">
    <property type="entry name" value="Nucleotide cyclase"/>
    <property type="match status" value="2"/>
</dbReference>
<feature type="compositionally biased region" description="Low complexity" evidence="3">
    <location>
        <begin position="281"/>
        <end position="292"/>
    </location>
</feature>
<dbReference type="EMBL" id="JAAAIN010002344">
    <property type="protein sequence ID" value="KAG0294206.1"/>
    <property type="molecule type" value="Genomic_DNA"/>
</dbReference>
<dbReference type="PANTHER" id="PTHR16305:SF28">
    <property type="entry name" value="GUANYLATE CYCLASE DOMAIN-CONTAINING PROTEIN"/>
    <property type="match status" value="1"/>
</dbReference>
<gene>
    <name evidence="5" type="ORF">BGZ97_005138</name>
</gene>
<dbReference type="Gene3D" id="3.30.70.1230">
    <property type="entry name" value="Nucleotide cyclase"/>
    <property type="match status" value="2"/>
</dbReference>
<feature type="region of interest" description="Disordered" evidence="3">
    <location>
        <begin position="133"/>
        <end position="178"/>
    </location>
</feature>
<evidence type="ECO:0000259" key="4">
    <source>
        <dbReference type="PROSITE" id="PS50125"/>
    </source>
</evidence>
<feature type="compositionally biased region" description="Polar residues" evidence="3">
    <location>
        <begin position="138"/>
        <end position="178"/>
    </location>
</feature>
<comment type="caution">
    <text evidence="5">The sequence shown here is derived from an EMBL/GenBank/DDBJ whole genome shotgun (WGS) entry which is preliminary data.</text>
</comment>
<reference evidence="5" key="1">
    <citation type="journal article" date="2020" name="Fungal Divers.">
        <title>Resolving the Mortierellaceae phylogeny through synthesis of multi-gene phylogenetics and phylogenomics.</title>
        <authorList>
            <person name="Vandepol N."/>
            <person name="Liber J."/>
            <person name="Desiro A."/>
            <person name="Na H."/>
            <person name="Kennedy M."/>
            <person name="Barry K."/>
            <person name="Grigoriev I.V."/>
            <person name="Miller A.N."/>
            <person name="O'Donnell K."/>
            <person name="Stajich J.E."/>
            <person name="Bonito G."/>
        </authorList>
    </citation>
    <scope>NUCLEOTIDE SEQUENCE</scope>
    <source>
        <strain evidence="5">NVP60</strain>
    </source>
</reference>
<name>A0A9P6UGD4_9FUNG</name>
<dbReference type="GO" id="GO:0005737">
    <property type="term" value="C:cytoplasm"/>
    <property type="evidence" value="ECO:0007669"/>
    <property type="project" value="TreeGrafter"/>
</dbReference>
<dbReference type="OrthoDB" id="194468at2759"/>
<organism evidence="5 6">
    <name type="scientific">Linnemannia gamsii</name>
    <dbReference type="NCBI Taxonomy" id="64522"/>
    <lineage>
        <taxon>Eukaryota</taxon>
        <taxon>Fungi</taxon>
        <taxon>Fungi incertae sedis</taxon>
        <taxon>Mucoromycota</taxon>
        <taxon>Mortierellomycotina</taxon>
        <taxon>Mortierellomycetes</taxon>
        <taxon>Mortierellales</taxon>
        <taxon>Mortierellaceae</taxon>
        <taxon>Linnemannia</taxon>
    </lineage>
</organism>
<feature type="region of interest" description="Disordered" evidence="3">
    <location>
        <begin position="277"/>
        <end position="303"/>
    </location>
</feature>
<dbReference type="Proteomes" id="UP000823405">
    <property type="component" value="Unassembled WGS sequence"/>
</dbReference>
<feature type="non-terminal residue" evidence="5">
    <location>
        <position position="1"/>
    </location>
</feature>
<accession>A0A9P6UGD4</accession>
<dbReference type="InterPro" id="IPR001054">
    <property type="entry name" value="A/G_cyclase"/>
</dbReference>
<dbReference type="GO" id="GO:0035556">
    <property type="term" value="P:intracellular signal transduction"/>
    <property type="evidence" value="ECO:0007669"/>
    <property type="project" value="InterPro"/>
</dbReference>
<feature type="domain" description="Guanylate cyclase" evidence="4">
    <location>
        <begin position="1"/>
        <end position="58"/>
    </location>
</feature>
<sequence length="1089" mass="119921">MVDIVGFSQMTSIASSKGDVGAEMLASQIGAYFDLAIRIIEFHGGDVVKFLGDALLVVFQQDPTPARVHGLDPSSSPLLQEENPAANLKRNKAIVRKAIDCGLELLARLSNYRIYLSEREYSRKLSASSLGVEDGISSEDSSTSVAGSTGNGLSDSRRSSVNALGSGSGTHPSNIKINNITTGPAYTGGHLGTPDSSMSFGIIGGMTRPSLVPVLNVVPPSHANNGSGHVNDMTHVGPGGVAGFRKREGSVVSFSIKAGSTGSNRNRFLSNAKNLFTHANGSDQQSGGSTSDVVSPPEVFPASDDSHDLQLHMALSAGDITNIIIGEEGDNDAFNNMLTQATGRLEYAICGEQMASLDDALNMARAGEVIITKRAWKYVNPDCYPWSEPRRNCFILKNNQPPESVEAPLLRKVRNERFLNTYFDDNPNYCKYINKSAIHRLILYPDSNFPAQFRNATILFISLGDVKPWMPEGLAFCQKAMCIVHKVTSAYEGFIQQFAVDDKGATLLCAFGLPYPRSHEKEAVFAAKAAWMIRQGFLEQDIHGFKISLATGVIFTSIIGNEFRRDPAIVGDTIVIAVRILKFDYARDSIVLDDATRLACTSDNDELCEFEDRGNEYVKGKTQPLRIWRLVHFGAKKQTRRPEDVGVDETIGYEPEREKVVNHVAAWDKNPNHHTLLVTGPRGSGKSIFYHQLCHIADNAGYRICSAACAEVEKNTEYYPVKFLLLGLFDIIRQRDIPYGSKSTTKTTLPPLAADDVEEDEILPNPVTIVTDPTACTAVEEPPLPPPAIVSPRILELKSSDVQPATSETTLLSTHLDKRRVSNISVDLDASPTISQYGEPSARRSACMTKLEAYINVCLAKIEEKDSGLLPKLNKIISAISSDNAKPLVERCDDDILAEFIVDVLNYASRFVKIIVMFEDLQWCDKKSLNIYRIIHERCPRILVVLFSRPQKDYGGDIAIQAIIHHSHHLEISLEGLKRRDIELALIRTFKASGVTRVSPEVMELVQQRTKGNPKLVKNMSTMLKDFCHVNIVDGELLSTGQDASTGASSKVMEEMVMKQDRTRTTLMQYDRLRPRFQDFIKIASCLGE</sequence>
<dbReference type="Gene3D" id="3.40.50.300">
    <property type="entry name" value="P-loop containing nucleotide triphosphate hydrolases"/>
    <property type="match status" value="1"/>
</dbReference>
<dbReference type="AlphaFoldDB" id="A0A9P6UGD4"/>
<keyword evidence="2" id="KW-0067">ATP-binding</keyword>
<dbReference type="SUPFAM" id="SSF52540">
    <property type="entry name" value="P-loop containing nucleoside triphosphate hydrolases"/>
    <property type="match status" value="1"/>
</dbReference>
<evidence type="ECO:0000256" key="2">
    <source>
        <dbReference type="ARBA" id="ARBA00022840"/>
    </source>
</evidence>
<dbReference type="GO" id="GO:0005524">
    <property type="term" value="F:ATP binding"/>
    <property type="evidence" value="ECO:0007669"/>
    <property type="project" value="UniProtKB-KW"/>
</dbReference>
<protein>
    <recommendedName>
        <fullName evidence="4">Guanylate cyclase domain-containing protein</fullName>
    </recommendedName>
</protein>
<dbReference type="InterPro" id="IPR029787">
    <property type="entry name" value="Nucleotide_cyclase"/>
</dbReference>
<dbReference type="GO" id="GO:0009190">
    <property type="term" value="P:cyclic nucleotide biosynthetic process"/>
    <property type="evidence" value="ECO:0007669"/>
    <property type="project" value="InterPro"/>
</dbReference>
<dbReference type="GO" id="GO:0004016">
    <property type="term" value="F:adenylate cyclase activity"/>
    <property type="evidence" value="ECO:0007669"/>
    <property type="project" value="TreeGrafter"/>
</dbReference>